<dbReference type="Gene3D" id="1.20.1510.10">
    <property type="entry name" value="Cation efflux protein transmembrane domain"/>
    <property type="match status" value="1"/>
</dbReference>
<dbReference type="SUPFAM" id="SSF161111">
    <property type="entry name" value="Cation efflux protein transmembrane domain-like"/>
    <property type="match status" value="1"/>
</dbReference>
<dbReference type="InterPro" id="IPR027470">
    <property type="entry name" value="Cation_efflux_CTD"/>
</dbReference>
<feature type="region of interest" description="Disordered" evidence="9">
    <location>
        <begin position="1"/>
        <end position="20"/>
    </location>
</feature>
<evidence type="ECO:0000313" key="15">
    <source>
        <dbReference type="Proteomes" id="UP000054639"/>
    </source>
</evidence>
<reference evidence="13 15" key="1">
    <citation type="submission" date="2015-11" db="EMBL/GenBank/DDBJ databases">
        <title>Genomic analysis of 38 Legionella species identifies large and diverse effector repertoires.</title>
        <authorList>
            <person name="Burstein D."/>
            <person name="Amaro F."/>
            <person name="Zusman T."/>
            <person name="Lifshitz Z."/>
            <person name="Cohen O."/>
            <person name="Gilbert J.A."/>
            <person name="Pupko T."/>
            <person name="Shuman H.A."/>
            <person name="Segal G."/>
        </authorList>
    </citation>
    <scope>NUCLEOTIDE SEQUENCE [LARGE SCALE GENOMIC DNA]</scope>
    <source>
        <strain evidence="13 15">ATCC 49507</strain>
    </source>
</reference>
<keyword evidence="4 10" id="KW-0812">Transmembrane</keyword>
<evidence type="ECO:0000313" key="14">
    <source>
        <dbReference type="EMBL" id="STY19231.1"/>
    </source>
</evidence>
<dbReference type="Pfam" id="PF01545">
    <property type="entry name" value="Cation_efflux"/>
    <property type="match status" value="1"/>
</dbReference>
<dbReference type="OrthoDB" id="9809646at2"/>
<dbReference type="RefSeq" id="WP_058472847.1">
    <property type="nucleotide sequence ID" value="NZ_CAAAIL010000011.1"/>
</dbReference>
<evidence type="ECO:0000256" key="10">
    <source>
        <dbReference type="SAM" id="Phobius"/>
    </source>
</evidence>
<keyword evidence="6 10" id="KW-1133">Transmembrane helix</keyword>
<evidence type="ECO:0000259" key="12">
    <source>
        <dbReference type="Pfam" id="PF16916"/>
    </source>
</evidence>
<accession>A0A378L063</accession>
<dbReference type="PANTHER" id="PTHR11562:SF17">
    <property type="entry name" value="RE54080P-RELATED"/>
    <property type="match status" value="1"/>
</dbReference>
<comment type="subcellular location">
    <subcellularLocation>
        <location evidence="1">Membrane</location>
        <topology evidence="1">Multi-pass membrane protein</topology>
    </subcellularLocation>
</comment>
<dbReference type="InterPro" id="IPR058533">
    <property type="entry name" value="Cation_efflux_TM"/>
</dbReference>
<evidence type="ECO:0000256" key="6">
    <source>
        <dbReference type="ARBA" id="ARBA00022989"/>
    </source>
</evidence>
<feature type="transmembrane region" description="Helical" evidence="10">
    <location>
        <begin position="94"/>
        <end position="115"/>
    </location>
</feature>
<keyword evidence="15" id="KW-1185">Reference proteome</keyword>
<evidence type="ECO:0000256" key="7">
    <source>
        <dbReference type="ARBA" id="ARBA00023065"/>
    </source>
</evidence>
<comment type="similarity">
    <text evidence="2">Belongs to the cation diffusion facilitator (CDF) transporter (TC 2.A.4) family. SLC30A subfamily.</text>
</comment>
<dbReference type="InterPro" id="IPR027469">
    <property type="entry name" value="Cation_efflux_TMD_sf"/>
</dbReference>
<keyword evidence="8 10" id="KW-0472">Membrane</keyword>
<name>A0A378L063_9GAMM</name>
<dbReference type="Proteomes" id="UP000054639">
    <property type="component" value="Unassembled WGS sequence"/>
</dbReference>
<feature type="domain" description="Cation efflux protein cytoplasmic" evidence="12">
    <location>
        <begin position="229"/>
        <end position="297"/>
    </location>
</feature>
<evidence type="ECO:0000256" key="3">
    <source>
        <dbReference type="ARBA" id="ARBA00022448"/>
    </source>
</evidence>
<feature type="transmembrane region" description="Helical" evidence="10">
    <location>
        <begin position="61"/>
        <end position="82"/>
    </location>
</feature>
<dbReference type="InterPro" id="IPR036837">
    <property type="entry name" value="Cation_efflux_CTD_sf"/>
</dbReference>
<keyword evidence="5" id="KW-0864">Zinc transport</keyword>
<protein>
    <submittedName>
        <fullName evidence="13 14">Cation efflux system protein</fullName>
    </submittedName>
</protein>
<dbReference type="Proteomes" id="UP000254230">
    <property type="component" value="Unassembled WGS sequence"/>
</dbReference>
<dbReference type="GO" id="GO:0005886">
    <property type="term" value="C:plasma membrane"/>
    <property type="evidence" value="ECO:0007669"/>
    <property type="project" value="TreeGrafter"/>
</dbReference>
<feature type="transmembrane region" description="Helical" evidence="10">
    <location>
        <begin position="29"/>
        <end position="49"/>
    </location>
</feature>
<feature type="domain" description="Cation efflux protein transmembrane" evidence="11">
    <location>
        <begin position="30"/>
        <end position="218"/>
    </location>
</feature>
<proteinExistence type="inferred from homology"/>
<dbReference type="InterPro" id="IPR002524">
    <property type="entry name" value="Cation_efflux"/>
</dbReference>
<evidence type="ECO:0000256" key="8">
    <source>
        <dbReference type="ARBA" id="ARBA00023136"/>
    </source>
</evidence>
<evidence type="ECO:0000313" key="16">
    <source>
        <dbReference type="Proteomes" id="UP000254230"/>
    </source>
</evidence>
<gene>
    <name evidence="14" type="primary">czcD_1</name>
    <name evidence="13" type="synonym">czcD_2</name>
    <name evidence="13" type="ORF">Lqua_0645</name>
    <name evidence="14" type="ORF">NCTC12376_03063</name>
</gene>
<evidence type="ECO:0000313" key="13">
    <source>
        <dbReference type="EMBL" id="KTD52812.1"/>
    </source>
</evidence>
<evidence type="ECO:0000256" key="9">
    <source>
        <dbReference type="SAM" id="MobiDB-lite"/>
    </source>
</evidence>
<dbReference type="GO" id="GO:0005385">
    <property type="term" value="F:zinc ion transmembrane transporter activity"/>
    <property type="evidence" value="ECO:0007669"/>
    <property type="project" value="TreeGrafter"/>
</dbReference>
<feature type="transmembrane region" description="Helical" evidence="10">
    <location>
        <begin position="127"/>
        <end position="151"/>
    </location>
</feature>
<keyword evidence="7" id="KW-0406">Ion transport</keyword>
<evidence type="ECO:0000259" key="11">
    <source>
        <dbReference type="Pfam" id="PF01545"/>
    </source>
</evidence>
<dbReference type="Pfam" id="PF16916">
    <property type="entry name" value="ZT_dimer"/>
    <property type="match status" value="1"/>
</dbReference>
<organism evidence="14 16">
    <name type="scientific">Legionella quateirensis</name>
    <dbReference type="NCBI Taxonomy" id="45072"/>
    <lineage>
        <taxon>Bacteria</taxon>
        <taxon>Pseudomonadati</taxon>
        <taxon>Pseudomonadota</taxon>
        <taxon>Gammaproteobacteria</taxon>
        <taxon>Legionellales</taxon>
        <taxon>Legionellaceae</taxon>
        <taxon>Legionella</taxon>
    </lineage>
</organism>
<evidence type="ECO:0000256" key="1">
    <source>
        <dbReference type="ARBA" id="ARBA00004141"/>
    </source>
</evidence>
<evidence type="ECO:0000256" key="5">
    <source>
        <dbReference type="ARBA" id="ARBA00022906"/>
    </source>
</evidence>
<dbReference type="EMBL" id="UGOW01000001">
    <property type="protein sequence ID" value="STY19231.1"/>
    <property type="molecule type" value="Genomic_DNA"/>
</dbReference>
<feature type="compositionally biased region" description="Basic and acidic residues" evidence="9">
    <location>
        <begin position="1"/>
        <end position="13"/>
    </location>
</feature>
<dbReference type="SUPFAM" id="SSF160240">
    <property type="entry name" value="Cation efflux protein cytoplasmic domain-like"/>
    <property type="match status" value="1"/>
</dbReference>
<feature type="transmembrane region" description="Helical" evidence="10">
    <location>
        <begin position="163"/>
        <end position="184"/>
    </location>
</feature>
<dbReference type="InterPro" id="IPR050681">
    <property type="entry name" value="CDF/SLC30A"/>
</dbReference>
<evidence type="ECO:0000256" key="2">
    <source>
        <dbReference type="ARBA" id="ARBA00008873"/>
    </source>
</evidence>
<dbReference type="PANTHER" id="PTHR11562">
    <property type="entry name" value="CATION EFFLUX PROTEIN/ ZINC TRANSPORTER"/>
    <property type="match status" value="1"/>
</dbReference>
<evidence type="ECO:0000256" key="4">
    <source>
        <dbReference type="ARBA" id="ARBA00022692"/>
    </source>
</evidence>
<sequence>MSKHSHEGADNHHDHHGHSHGEVTYNKSFLIAIIANSVFVVLQIVYAYIANSTSLLADAFHNLGDVLGLILAWIAIGLMSLKPTKKATYGLKKTSILAALVNGGLLIFTCGIIATEAVYKLMSPTEIQAVSVMIVAGIGIIVNGTTALLFLRGSDDLNIRGAYLHLFYDALVSVGVVFSAALLYWTGWLWIDPVVGILIALVILKGTWSLFADSFRLIIDGVPRAISWAAVSEFLISWPGVQSIHDLHIWAMSTKENALSVHLYMPNDFLTDESRAEMVEQLRKQFGIQHVTIQTEKTEKDCNDACHSPMSWI</sequence>
<dbReference type="STRING" id="45072.Lqua_0645"/>
<dbReference type="AlphaFoldDB" id="A0A378L063"/>
<feature type="transmembrane region" description="Helical" evidence="10">
    <location>
        <begin position="190"/>
        <end position="211"/>
    </location>
</feature>
<dbReference type="EMBL" id="LNYR01000006">
    <property type="protein sequence ID" value="KTD52812.1"/>
    <property type="molecule type" value="Genomic_DNA"/>
</dbReference>
<reference evidence="14 16" key="2">
    <citation type="submission" date="2018-06" db="EMBL/GenBank/DDBJ databases">
        <authorList>
            <consortium name="Pathogen Informatics"/>
            <person name="Doyle S."/>
        </authorList>
    </citation>
    <scope>NUCLEOTIDE SEQUENCE [LARGE SCALE GENOMIC DNA]</scope>
    <source>
        <strain evidence="14 16">NCTC12376</strain>
    </source>
</reference>
<keyword evidence="3" id="KW-0813">Transport</keyword>
<dbReference type="NCBIfam" id="TIGR01297">
    <property type="entry name" value="CDF"/>
    <property type="match status" value="1"/>
</dbReference>
<keyword evidence="5" id="KW-0862">Zinc</keyword>